<dbReference type="InterPro" id="IPR001082">
    <property type="entry name" value="Pilin"/>
</dbReference>
<name>A0ABU1YPA4_ROSSA</name>
<feature type="transmembrane region" description="Helical" evidence="5">
    <location>
        <begin position="12"/>
        <end position="31"/>
    </location>
</feature>
<proteinExistence type="inferred from homology"/>
<dbReference type="Gene3D" id="3.30.700.10">
    <property type="entry name" value="Glycoprotein, Type 4 Pilin"/>
    <property type="match status" value="1"/>
</dbReference>
<keyword evidence="3" id="KW-0488">Methylation</keyword>
<keyword evidence="4" id="KW-0281">Fimbrium</keyword>
<evidence type="ECO:0000256" key="1">
    <source>
        <dbReference type="ARBA" id="ARBA00005233"/>
    </source>
</evidence>
<comment type="subunit">
    <text evidence="2">The pili are polar flexible filaments of about 5.4 nanometers diameter and 2.5 micrometers average length; they consist of only a single polypeptide chain arranged in a helical configuration of five subunits per turn in the assembled pilus.</text>
</comment>
<comment type="caution">
    <text evidence="6">The sequence shown here is derived from an EMBL/GenBank/DDBJ whole genome shotgun (WGS) entry which is preliminary data.</text>
</comment>
<dbReference type="InterPro" id="IPR012902">
    <property type="entry name" value="N_methyl_site"/>
</dbReference>
<keyword evidence="5" id="KW-1133">Transmembrane helix</keyword>
<dbReference type="RefSeq" id="WP_310266597.1">
    <property type="nucleotide sequence ID" value="NZ_JAVDXU010000002.1"/>
</dbReference>
<organism evidence="6 7">
    <name type="scientific">Roseateles saccharophilus</name>
    <name type="common">Pseudomonas saccharophila</name>
    <dbReference type="NCBI Taxonomy" id="304"/>
    <lineage>
        <taxon>Bacteria</taxon>
        <taxon>Pseudomonadati</taxon>
        <taxon>Pseudomonadota</taxon>
        <taxon>Betaproteobacteria</taxon>
        <taxon>Burkholderiales</taxon>
        <taxon>Sphaerotilaceae</taxon>
        <taxon>Roseateles</taxon>
    </lineage>
</organism>
<evidence type="ECO:0000313" key="6">
    <source>
        <dbReference type="EMBL" id="MDR7270568.1"/>
    </source>
</evidence>
<dbReference type="InterPro" id="IPR045584">
    <property type="entry name" value="Pilin-like"/>
</dbReference>
<keyword evidence="5" id="KW-0812">Transmembrane</keyword>
<dbReference type="SUPFAM" id="SSF54523">
    <property type="entry name" value="Pili subunits"/>
    <property type="match status" value="1"/>
</dbReference>
<accession>A0ABU1YPA4</accession>
<evidence type="ECO:0000256" key="4">
    <source>
        <dbReference type="RuleBase" id="RU000389"/>
    </source>
</evidence>
<dbReference type="Proteomes" id="UP001180453">
    <property type="component" value="Unassembled WGS sequence"/>
</dbReference>
<keyword evidence="5" id="KW-0472">Membrane</keyword>
<dbReference type="PANTHER" id="PTHR30093">
    <property type="entry name" value="GENERAL SECRETION PATHWAY PROTEIN G"/>
    <property type="match status" value="1"/>
</dbReference>
<keyword evidence="7" id="KW-1185">Reference proteome</keyword>
<dbReference type="NCBIfam" id="TIGR02532">
    <property type="entry name" value="IV_pilin_GFxxxE"/>
    <property type="match status" value="1"/>
</dbReference>
<dbReference type="EMBL" id="JAVDXU010000002">
    <property type="protein sequence ID" value="MDR7270568.1"/>
    <property type="molecule type" value="Genomic_DNA"/>
</dbReference>
<dbReference type="PRINTS" id="PR00813">
    <property type="entry name" value="BCTERIALGSPG"/>
</dbReference>
<evidence type="ECO:0000313" key="7">
    <source>
        <dbReference type="Proteomes" id="UP001180453"/>
    </source>
</evidence>
<protein>
    <submittedName>
        <fullName evidence="6">Type IV pilus assembly protein PilA</fullName>
    </submittedName>
</protein>
<evidence type="ECO:0000256" key="3">
    <source>
        <dbReference type="ARBA" id="ARBA00022481"/>
    </source>
</evidence>
<gene>
    <name evidence="6" type="ORF">J2X20_003226</name>
</gene>
<dbReference type="Pfam" id="PF00114">
    <property type="entry name" value="Pilin"/>
    <property type="match status" value="1"/>
</dbReference>
<dbReference type="Pfam" id="PF07963">
    <property type="entry name" value="N_methyl"/>
    <property type="match status" value="1"/>
</dbReference>
<reference evidence="6 7" key="1">
    <citation type="submission" date="2023-07" db="EMBL/GenBank/DDBJ databases">
        <title>Sorghum-associated microbial communities from plants grown in Nebraska, USA.</title>
        <authorList>
            <person name="Schachtman D."/>
        </authorList>
    </citation>
    <scope>NUCLEOTIDE SEQUENCE [LARGE SCALE GENOMIC DNA]</scope>
    <source>
        <strain evidence="6 7">BE314</strain>
    </source>
</reference>
<comment type="similarity">
    <text evidence="1 4">Belongs to the N-Me-Phe pilin family.</text>
</comment>
<evidence type="ECO:0000256" key="5">
    <source>
        <dbReference type="SAM" id="Phobius"/>
    </source>
</evidence>
<sequence length="155" mass="16000">MNLKARAQQGFTLIELMIVVAIIGILAAVAIPQYKDYTAKAKVGNALASVDSLKTAMAVCLQENGNDLTQCTTLNSGPIPNFNATKEVTSVAITASTGAIVATLADTVGVGSGKHITFTPNISTSATTLTWAISTDVDSTAYKAVYDAITKNTAS</sequence>
<dbReference type="PANTHER" id="PTHR30093:SF34">
    <property type="entry name" value="PREPILIN PEPTIDASE-DEPENDENT PROTEIN D"/>
    <property type="match status" value="1"/>
</dbReference>
<dbReference type="InterPro" id="IPR000983">
    <property type="entry name" value="Bac_GSPG_pilin"/>
</dbReference>
<dbReference type="PROSITE" id="PS00409">
    <property type="entry name" value="PROKAR_NTER_METHYL"/>
    <property type="match status" value="1"/>
</dbReference>
<evidence type="ECO:0000256" key="2">
    <source>
        <dbReference type="ARBA" id="ARBA00011156"/>
    </source>
</evidence>